<keyword evidence="3 6" id="KW-0812">Transmembrane</keyword>
<dbReference type="AlphaFoldDB" id="A0AA43UC70"/>
<comment type="similarity">
    <text evidence="6">Belongs to the binding-protein-dependent transport system permease family.</text>
</comment>
<dbReference type="PANTHER" id="PTHR43759">
    <property type="entry name" value="TREHALOSE TRANSPORT SYSTEM PERMEASE PROTEIN SUGA"/>
    <property type="match status" value="1"/>
</dbReference>
<dbReference type="CDD" id="cd06261">
    <property type="entry name" value="TM_PBP2"/>
    <property type="match status" value="1"/>
</dbReference>
<evidence type="ECO:0000256" key="1">
    <source>
        <dbReference type="ARBA" id="ARBA00004141"/>
    </source>
</evidence>
<dbReference type="InterPro" id="IPR000515">
    <property type="entry name" value="MetI-like"/>
</dbReference>
<evidence type="ECO:0000256" key="4">
    <source>
        <dbReference type="ARBA" id="ARBA00022989"/>
    </source>
</evidence>
<evidence type="ECO:0000256" key="5">
    <source>
        <dbReference type="ARBA" id="ARBA00023136"/>
    </source>
</evidence>
<keyword evidence="9" id="KW-1185">Reference proteome</keyword>
<gene>
    <name evidence="8" type="ORF">Q4F26_02890</name>
</gene>
<feature type="transmembrane region" description="Helical" evidence="6">
    <location>
        <begin position="63"/>
        <end position="89"/>
    </location>
</feature>
<dbReference type="GO" id="GO:0005886">
    <property type="term" value="C:plasma membrane"/>
    <property type="evidence" value="ECO:0007669"/>
    <property type="project" value="UniProtKB-SubCell"/>
</dbReference>
<proteinExistence type="inferred from homology"/>
<dbReference type="Proteomes" id="UP001171751">
    <property type="component" value="Unassembled WGS sequence"/>
</dbReference>
<feature type="transmembrane region" description="Helical" evidence="6">
    <location>
        <begin position="9"/>
        <end position="31"/>
    </location>
</feature>
<protein>
    <submittedName>
        <fullName evidence="8">ABC transporter permease subunit</fullName>
    </submittedName>
</protein>
<reference evidence="8" key="1">
    <citation type="submission" date="2023-07" db="EMBL/GenBank/DDBJ databases">
        <title>Between Cages and Wild: Unraveling the Impact of Captivity on Animal Microbiomes and Antimicrobial Resistance.</title>
        <authorList>
            <person name="Schmartz G.P."/>
            <person name="Rehner J."/>
            <person name="Schuff M.J."/>
            <person name="Becker S.L."/>
            <person name="Kravczyk M."/>
            <person name="Gurevich A."/>
            <person name="Francke R."/>
            <person name="Mueller R."/>
            <person name="Keller V."/>
            <person name="Keller A."/>
        </authorList>
    </citation>
    <scope>NUCLEOTIDE SEQUENCE</scope>
    <source>
        <strain evidence="8">S39M_St_73</strain>
    </source>
</reference>
<dbReference type="InterPro" id="IPR052730">
    <property type="entry name" value="Sugar_ABC_transporter"/>
</dbReference>
<accession>A0AA43UC70</accession>
<dbReference type="InterPro" id="IPR035906">
    <property type="entry name" value="MetI-like_sf"/>
</dbReference>
<dbReference type="Pfam" id="PF00528">
    <property type="entry name" value="BPD_transp_1"/>
    <property type="match status" value="1"/>
</dbReference>
<dbReference type="PROSITE" id="PS50928">
    <property type="entry name" value="ABC_TM1"/>
    <property type="match status" value="1"/>
</dbReference>
<keyword evidence="5 6" id="KW-0472">Membrane</keyword>
<dbReference type="PANTHER" id="PTHR43759:SF1">
    <property type="entry name" value="GLUCOSE IMPORT SYSTEM PERMEASE PROTEIN GLCT"/>
    <property type="match status" value="1"/>
</dbReference>
<comment type="caution">
    <text evidence="8">The sequence shown here is derived from an EMBL/GenBank/DDBJ whole genome shotgun (WGS) entry which is preliminary data.</text>
</comment>
<evidence type="ECO:0000256" key="2">
    <source>
        <dbReference type="ARBA" id="ARBA00022448"/>
    </source>
</evidence>
<feature type="transmembrane region" description="Helical" evidence="6">
    <location>
        <begin position="154"/>
        <end position="175"/>
    </location>
</feature>
<dbReference type="GO" id="GO:0055085">
    <property type="term" value="P:transmembrane transport"/>
    <property type="evidence" value="ECO:0007669"/>
    <property type="project" value="InterPro"/>
</dbReference>
<keyword evidence="4 6" id="KW-1133">Transmembrane helix</keyword>
<dbReference type="Gene3D" id="1.10.3720.10">
    <property type="entry name" value="MetI-like"/>
    <property type="match status" value="1"/>
</dbReference>
<sequence>MRSSKKEIILLLIPQFIMTLFLITGILNGLLQSFGVMPSVGLLQPTFAYYQEVLSSSMTLRSLFFSLWLAFASTLLSGGIGLWICYLFINQDQLPGWVQRIIRIPIIVPHIVVALFIILLFTPTGWFARIFYALGFENIQNFFRYWVFDPYGNGIILGYLWKEIPFVIFFTLALMRQIDTSLGEAAQTLGASRFQSFLHVTLPLCKKTIVSALFIIFMFTFSAYEMPALLGPTLPKSLPELAYIEYTHPDFANRPYAMAINGLILIISLIISLIFFYWSEYSSKKEKKNEKK</sequence>
<feature type="transmembrane region" description="Helical" evidence="6">
    <location>
        <begin position="256"/>
        <end position="278"/>
    </location>
</feature>
<feature type="domain" description="ABC transmembrane type-1" evidence="7">
    <location>
        <begin position="63"/>
        <end position="275"/>
    </location>
</feature>
<organism evidence="8 9">
    <name type="scientific">Atopococcus tabaci</name>
    <dbReference type="NCBI Taxonomy" id="269774"/>
    <lineage>
        <taxon>Bacteria</taxon>
        <taxon>Bacillati</taxon>
        <taxon>Bacillota</taxon>
        <taxon>Bacilli</taxon>
        <taxon>Lactobacillales</taxon>
        <taxon>Carnobacteriaceae</taxon>
        <taxon>Atopococcus</taxon>
    </lineage>
</organism>
<feature type="transmembrane region" description="Helical" evidence="6">
    <location>
        <begin position="196"/>
        <end position="224"/>
    </location>
</feature>
<evidence type="ECO:0000313" key="8">
    <source>
        <dbReference type="EMBL" id="MDO5457266.1"/>
    </source>
</evidence>
<keyword evidence="2 6" id="KW-0813">Transport</keyword>
<evidence type="ECO:0000256" key="3">
    <source>
        <dbReference type="ARBA" id="ARBA00022692"/>
    </source>
</evidence>
<evidence type="ECO:0000256" key="6">
    <source>
        <dbReference type="RuleBase" id="RU363032"/>
    </source>
</evidence>
<evidence type="ECO:0000259" key="7">
    <source>
        <dbReference type="PROSITE" id="PS50928"/>
    </source>
</evidence>
<feature type="transmembrane region" description="Helical" evidence="6">
    <location>
        <begin position="101"/>
        <end position="134"/>
    </location>
</feature>
<name>A0AA43UC70_9LACT</name>
<evidence type="ECO:0000313" key="9">
    <source>
        <dbReference type="Proteomes" id="UP001171751"/>
    </source>
</evidence>
<comment type="subcellular location">
    <subcellularLocation>
        <location evidence="6">Cell membrane</location>
        <topology evidence="6">Multi-pass membrane protein</topology>
    </subcellularLocation>
    <subcellularLocation>
        <location evidence="1">Membrane</location>
        <topology evidence="1">Multi-pass membrane protein</topology>
    </subcellularLocation>
</comment>
<dbReference type="SUPFAM" id="SSF161098">
    <property type="entry name" value="MetI-like"/>
    <property type="match status" value="1"/>
</dbReference>
<dbReference type="EMBL" id="JAUNQW010000008">
    <property type="protein sequence ID" value="MDO5457266.1"/>
    <property type="molecule type" value="Genomic_DNA"/>
</dbReference>